<organism evidence="2 3">
    <name type="scientific">Pendulispora albinea</name>
    <dbReference type="NCBI Taxonomy" id="2741071"/>
    <lineage>
        <taxon>Bacteria</taxon>
        <taxon>Pseudomonadati</taxon>
        <taxon>Myxococcota</taxon>
        <taxon>Myxococcia</taxon>
        <taxon>Myxococcales</taxon>
        <taxon>Sorangiineae</taxon>
        <taxon>Pendulisporaceae</taxon>
        <taxon>Pendulispora</taxon>
    </lineage>
</organism>
<protein>
    <submittedName>
        <fullName evidence="2">VOC family protein</fullName>
    </submittedName>
</protein>
<dbReference type="PROSITE" id="PS51819">
    <property type="entry name" value="VOC"/>
    <property type="match status" value="1"/>
</dbReference>
<proteinExistence type="predicted"/>
<gene>
    <name evidence="2" type="ORF">LZC94_44385</name>
</gene>
<sequence length="150" mass="16738">MSTPAQPEAPTFRPQVIPSLMVQAVEPLRDFYIGKLGFEHMMGIVGKDGAFDFCIVTRDGNGVMIGRPEKPEAAVSLQSNVPRSLELYIYVENVDRYHAEITGRGVAVVDALQTQWWGDRTFAVKDPYGYQIWFCQPTGEFSPPEGVKVI</sequence>
<dbReference type="InterPro" id="IPR029068">
    <property type="entry name" value="Glyas_Bleomycin-R_OHBP_Dase"/>
</dbReference>
<dbReference type="InterPro" id="IPR004360">
    <property type="entry name" value="Glyas_Fos-R_dOase_dom"/>
</dbReference>
<evidence type="ECO:0000259" key="1">
    <source>
        <dbReference type="PROSITE" id="PS51819"/>
    </source>
</evidence>
<accession>A0ABZ2LWX9</accession>
<dbReference type="Pfam" id="PF00903">
    <property type="entry name" value="Glyoxalase"/>
    <property type="match status" value="1"/>
</dbReference>
<dbReference type="Gene3D" id="3.10.180.10">
    <property type="entry name" value="2,3-Dihydroxybiphenyl 1,2-Dioxygenase, domain 1"/>
    <property type="match status" value="1"/>
</dbReference>
<keyword evidence="3" id="KW-1185">Reference proteome</keyword>
<dbReference type="RefSeq" id="WP_394824469.1">
    <property type="nucleotide sequence ID" value="NZ_CP089984.1"/>
</dbReference>
<dbReference type="SUPFAM" id="SSF54593">
    <property type="entry name" value="Glyoxalase/Bleomycin resistance protein/Dihydroxybiphenyl dioxygenase"/>
    <property type="match status" value="1"/>
</dbReference>
<evidence type="ECO:0000313" key="2">
    <source>
        <dbReference type="EMBL" id="WXB14845.1"/>
    </source>
</evidence>
<dbReference type="Proteomes" id="UP001370348">
    <property type="component" value="Chromosome"/>
</dbReference>
<dbReference type="EMBL" id="CP089984">
    <property type="protein sequence ID" value="WXB14845.1"/>
    <property type="molecule type" value="Genomic_DNA"/>
</dbReference>
<name>A0ABZ2LWX9_9BACT</name>
<dbReference type="InterPro" id="IPR037523">
    <property type="entry name" value="VOC_core"/>
</dbReference>
<evidence type="ECO:0000313" key="3">
    <source>
        <dbReference type="Proteomes" id="UP001370348"/>
    </source>
</evidence>
<reference evidence="2 3" key="1">
    <citation type="submission" date="2021-12" db="EMBL/GenBank/DDBJ databases">
        <title>Discovery of the Pendulisporaceae a myxobacterial family with distinct sporulation behavior and unique specialized metabolism.</title>
        <authorList>
            <person name="Garcia R."/>
            <person name="Popoff A."/>
            <person name="Bader C.D."/>
            <person name="Loehr J."/>
            <person name="Walesch S."/>
            <person name="Walt C."/>
            <person name="Boldt J."/>
            <person name="Bunk B."/>
            <person name="Haeckl F.J.F.P.J."/>
            <person name="Gunesch A.P."/>
            <person name="Birkelbach J."/>
            <person name="Nuebel U."/>
            <person name="Pietschmann T."/>
            <person name="Bach T."/>
            <person name="Mueller R."/>
        </authorList>
    </citation>
    <scope>NUCLEOTIDE SEQUENCE [LARGE SCALE GENOMIC DNA]</scope>
    <source>
        <strain evidence="2 3">MSr11954</strain>
    </source>
</reference>
<feature type="domain" description="VOC" evidence="1">
    <location>
        <begin position="13"/>
        <end position="137"/>
    </location>
</feature>